<evidence type="ECO:0000256" key="4">
    <source>
        <dbReference type="ARBA" id="ARBA00022692"/>
    </source>
</evidence>
<feature type="domain" description="TonB-dependent receptor plug" evidence="13">
    <location>
        <begin position="112"/>
        <end position="219"/>
    </location>
</feature>
<feature type="domain" description="TonB-dependent receptor-like beta-barrel" evidence="12">
    <location>
        <begin position="392"/>
        <end position="898"/>
    </location>
</feature>
<dbReference type="RefSeq" id="WP_038025996.1">
    <property type="nucleotide sequence ID" value="NZ_BAUG01000046.1"/>
</dbReference>
<evidence type="ECO:0000256" key="6">
    <source>
        <dbReference type="ARBA" id="ARBA00023077"/>
    </source>
</evidence>
<evidence type="ECO:0000259" key="13">
    <source>
        <dbReference type="Pfam" id="PF07715"/>
    </source>
</evidence>
<dbReference type="Pfam" id="PF00593">
    <property type="entry name" value="TonB_dep_Rec_b-barrel"/>
    <property type="match status" value="1"/>
</dbReference>
<proteinExistence type="inferred from homology"/>
<keyword evidence="3 10" id="KW-1134">Transmembrane beta strand</keyword>
<evidence type="ECO:0000256" key="10">
    <source>
        <dbReference type="PROSITE-ProRule" id="PRU01360"/>
    </source>
</evidence>
<name>A0A2H1E5Y7_9FLAO</name>
<organism evidence="14 15">
    <name type="scientific">Tenacibaculum maritimum NCIMB 2154</name>
    <dbReference type="NCBI Taxonomy" id="1349785"/>
    <lineage>
        <taxon>Bacteria</taxon>
        <taxon>Pseudomonadati</taxon>
        <taxon>Bacteroidota</taxon>
        <taxon>Flavobacteriia</taxon>
        <taxon>Flavobacteriales</taxon>
        <taxon>Flavobacteriaceae</taxon>
        <taxon>Tenacibaculum</taxon>
    </lineage>
</organism>
<dbReference type="InterPro" id="IPR039426">
    <property type="entry name" value="TonB-dep_rcpt-like"/>
</dbReference>
<dbReference type="AlphaFoldDB" id="A0A2H1E5Y7"/>
<dbReference type="Pfam" id="PF07715">
    <property type="entry name" value="Plug"/>
    <property type="match status" value="1"/>
</dbReference>
<evidence type="ECO:0000256" key="5">
    <source>
        <dbReference type="ARBA" id="ARBA00022729"/>
    </source>
</evidence>
<keyword evidence="7 10" id="KW-0472">Membrane</keyword>
<evidence type="ECO:0000256" key="9">
    <source>
        <dbReference type="ARBA" id="ARBA00023237"/>
    </source>
</evidence>
<keyword evidence="2 10" id="KW-0813">Transport</keyword>
<dbReference type="Gene3D" id="2.60.40.1120">
    <property type="entry name" value="Carboxypeptidase-like, regulatory domain"/>
    <property type="match status" value="1"/>
</dbReference>
<keyword evidence="5" id="KW-0732">Signal</keyword>
<dbReference type="EMBL" id="LT634361">
    <property type="protein sequence ID" value="SFZ80180.1"/>
    <property type="molecule type" value="Genomic_DNA"/>
</dbReference>
<dbReference type="InterPro" id="IPR012910">
    <property type="entry name" value="Plug_dom"/>
</dbReference>
<sequence>MIRKLSFVLFLLYNIVSYSQSISGRVYDEYLEPFPSATIRTNNQRAVSNADGSFSLEEKEELPFILTVTAIGYKTERIEVISFDQELNIILKENLALDEVVISASRAPERIIESPVTIERLGLSDISKNTSLSFYDGLANLKGVDMNENSIGLKSINTRGFSTFGNIRFIQLTDGIDISAPVFNFPVDFARAPELDVESVEILPGAASALYGANAFNGILLSKSKSPFEYRGISTFFKSGTTSQNAAGTNPFYNVGVRMAHVFSKKLAIKGNFAYFKGTDWYANDEANTNGVGGSIIPGYRRINDLGSDPNYDGVNVYGDEVSQNLETLVLSSSDPNVQALAPIFKGVRVSRTGYREGDLISYNSNNLKADASLYYRPWGNKKFEITWTSRFNRGNNNTYQGVNRFSLRGFFLEQHKLEFTGNNFFVRSYYSQGSSGDSFDTRFAAVNLNNVWKSNPIWYTEYIQSYASSFTGNNAAEAHLIARKKADTGRLIPGTDAFNTALDKITSEANSGVRVFDKTAFIHTDANYNLRDVIKWGEIQVGGSYRRFKLNSRGSIYTDKTSKISFDEFGLYSQLQKKFLDDRLKFTGSVRFDKSKNFDGNFSPRLSLSYGLGENKDHVLRASYQTGFRNPTTQDQYIGFFTGAIHVLGTANDNLNRYVIEVNNNDGTQATITGEDAINNSFSDLSVKNSTPKKAGYNLVKPEGVTSFEAGYRGVFNITNANILEIDLNGYYNNYKNFLAEKVAWVGHYGQFDNNGNPDAALTRAWDNGDITPFLIKTNSAAKVSSYGMGLGLKTKFFKKLDVGVNYTWNRFTFDQSTDTEFKPGFNTPEHKVNVHFGNANLFKNFGVGVDIRWQNKFLWQSGSLDGFVDARTVLDAQVNYRVPSIKSRFKLGGTNLFGKEYVVAPGSALIGSIYYLSWTIND</sequence>
<comment type="subcellular location">
    <subcellularLocation>
        <location evidence="1 10">Cell outer membrane</location>
        <topology evidence="1 10">Multi-pass membrane protein</topology>
    </subcellularLocation>
</comment>
<dbReference type="PROSITE" id="PS52016">
    <property type="entry name" value="TONB_DEPENDENT_REC_3"/>
    <property type="match status" value="1"/>
</dbReference>
<keyword evidence="6 11" id="KW-0798">TonB box</keyword>
<evidence type="ECO:0000313" key="15">
    <source>
        <dbReference type="Proteomes" id="UP000231564"/>
    </source>
</evidence>
<dbReference type="SUPFAM" id="SSF56935">
    <property type="entry name" value="Porins"/>
    <property type="match status" value="1"/>
</dbReference>
<reference evidence="14 15" key="1">
    <citation type="submission" date="2016-11" db="EMBL/GenBank/DDBJ databases">
        <authorList>
            <person name="Jaros S."/>
            <person name="Januszkiewicz K."/>
            <person name="Wedrychowicz H."/>
        </authorList>
    </citation>
    <scope>NUCLEOTIDE SEQUENCE [LARGE SCALE GENOMIC DNA]</scope>
    <source>
        <strain evidence="14">NCIMB 2154T</strain>
    </source>
</reference>
<dbReference type="GO" id="GO:0009279">
    <property type="term" value="C:cell outer membrane"/>
    <property type="evidence" value="ECO:0007669"/>
    <property type="project" value="UniProtKB-SubCell"/>
</dbReference>
<keyword evidence="15" id="KW-1185">Reference proteome</keyword>
<dbReference type="InterPro" id="IPR037066">
    <property type="entry name" value="Plug_dom_sf"/>
</dbReference>
<evidence type="ECO:0000256" key="2">
    <source>
        <dbReference type="ARBA" id="ARBA00022448"/>
    </source>
</evidence>
<dbReference type="STRING" id="1349785.GCA_000509405_00587"/>
<dbReference type="InterPro" id="IPR036942">
    <property type="entry name" value="Beta-barrel_TonB_sf"/>
</dbReference>
<keyword evidence="8 14" id="KW-0675">Receptor</keyword>
<dbReference type="OrthoDB" id="1109208at2"/>
<dbReference type="Pfam" id="PF13715">
    <property type="entry name" value="CarbopepD_reg_2"/>
    <property type="match status" value="1"/>
</dbReference>
<evidence type="ECO:0000256" key="8">
    <source>
        <dbReference type="ARBA" id="ARBA00023170"/>
    </source>
</evidence>
<protein>
    <submittedName>
        <fullName evidence="14">TonB-dependent outer membrane receptor</fullName>
    </submittedName>
</protein>
<dbReference type="PANTHER" id="PTHR30069:SF29">
    <property type="entry name" value="HEMOGLOBIN AND HEMOGLOBIN-HAPTOGLOBIN-BINDING PROTEIN 1-RELATED"/>
    <property type="match status" value="1"/>
</dbReference>
<dbReference type="GO" id="GO:0044718">
    <property type="term" value="P:siderophore transmembrane transport"/>
    <property type="evidence" value="ECO:0007669"/>
    <property type="project" value="TreeGrafter"/>
</dbReference>
<evidence type="ECO:0000256" key="11">
    <source>
        <dbReference type="RuleBase" id="RU003357"/>
    </source>
</evidence>
<dbReference type="InterPro" id="IPR008969">
    <property type="entry name" value="CarboxyPept-like_regulatory"/>
</dbReference>
<evidence type="ECO:0000313" key="14">
    <source>
        <dbReference type="EMBL" id="SFZ80180.1"/>
    </source>
</evidence>
<dbReference type="Gene3D" id="2.40.170.20">
    <property type="entry name" value="TonB-dependent receptor, beta-barrel domain"/>
    <property type="match status" value="1"/>
</dbReference>
<evidence type="ECO:0000256" key="7">
    <source>
        <dbReference type="ARBA" id="ARBA00023136"/>
    </source>
</evidence>
<evidence type="ECO:0000256" key="3">
    <source>
        <dbReference type="ARBA" id="ARBA00022452"/>
    </source>
</evidence>
<keyword evidence="4 10" id="KW-0812">Transmembrane</keyword>
<dbReference type="Gene3D" id="2.170.130.10">
    <property type="entry name" value="TonB-dependent receptor, plug domain"/>
    <property type="match status" value="1"/>
</dbReference>
<accession>A0A2H1E5Y7</accession>
<evidence type="ECO:0000256" key="1">
    <source>
        <dbReference type="ARBA" id="ARBA00004571"/>
    </source>
</evidence>
<dbReference type="Proteomes" id="UP000231564">
    <property type="component" value="Chromosome MARIT"/>
</dbReference>
<dbReference type="GO" id="GO:0015344">
    <property type="term" value="F:siderophore uptake transmembrane transporter activity"/>
    <property type="evidence" value="ECO:0007669"/>
    <property type="project" value="TreeGrafter"/>
</dbReference>
<dbReference type="KEGG" id="tmar:MARIT_0270"/>
<comment type="similarity">
    <text evidence="10 11">Belongs to the TonB-dependent receptor family.</text>
</comment>
<dbReference type="InterPro" id="IPR000531">
    <property type="entry name" value="Beta-barrel_TonB"/>
</dbReference>
<dbReference type="SUPFAM" id="SSF49464">
    <property type="entry name" value="Carboxypeptidase regulatory domain-like"/>
    <property type="match status" value="1"/>
</dbReference>
<dbReference type="PANTHER" id="PTHR30069">
    <property type="entry name" value="TONB-DEPENDENT OUTER MEMBRANE RECEPTOR"/>
    <property type="match status" value="1"/>
</dbReference>
<evidence type="ECO:0000259" key="12">
    <source>
        <dbReference type="Pfam" id="PF00593"/>
    </source>
</evidence>
<gene>
    <name evidence="14" type="ORF">MARIT_0270</name>
</gene>
<keyword evidence="9 10" id="KW-0998">Cell outer membrane</keyword>